<proteinExistence type="predicted"/>
<accession>A0A9N9E0W5</accession>
<feature type="compositionally biased region" description="Basic and acidic residues" evidence="1">
    <location>
        <begin position="116"/>
        <end position="125"/>
    </location>
</feature>
<evidence type="ECO:0000313" key="3">
    <source>
        <dbReference type="Proteomes" id="UP000789572"/>
    </source>
</evidence>
<sequence>TVPNFRGVIAGLGIDIHFRLLERIFITGPVSEDYEADDVGLFLAGGFRVLDEGEKMLADLIKQQIVYDVAVELSTICDGISANSSLGDEQILEMMESLRRLVWKTESLSQSTGTATKEKSLRTISEDSSSPSYSTEADQAHFNQNNGYADEIVDTPQIYSELIKNNGPNTTALGEINEEEETIFYMFPVKQETPLGGWLMGDATIIDFADPRSSAALEAMRQQQGITIGNQVSTANEEFFAPPNPNDGNQQGAGIIIKVDTYQKIHRLQF</sequence>
<dbReference type="OrthoDB" id="2448501at2759"/>
<dbReference type="EMBL" id="CAJVPJ010005326">
    <property type="protein sequence ID" value="CAG8660555.1"/>
    <property type="molecule type" value="Genomic_DNA"/>
</dbReference>
<name>A0A9N9E0W5_9GLOM</name>
<feature type="non-terminal residue" evidence="2">
    <location>
        <position position="1"/>
    </location>
</feature>
<feature type="region of interest" description="Disordered" evidence="1">
    <location>
        <begin position="113"/>
        <end position="137"/>
    </location>
</feature>
<comment type="caution">
    <text evidence="2">The sequence shown here is derived from an EMBL/GenBank/DDBJ whole genome shotgun (WGS) entry which is preliminary data.</text>
</comment>
<dbReference type="Proteomes" id="UP000789572">
    <property type="component" value="Unassembled WGS sequence"/>
</dbReference>
<gene>
    <name evidence="2" type="ORF">POCULU_LOCUS10434</name>
</gene>
<protein>
    <submittedName>
        <fullName evidence="2">10381_t:CDS:1</fullName>
    </submittedName>
</protein>
<evidence type="ECO:0000313" key="2">
    <source>
        <dbReference type="EMBL" id="CAG8660555.1"/>
    </source>
</evidence>
<reference evidence="2" key="1">
    <citation type="submission" date="2021-06" db="EMBL/GenBank/DDBJ databases">
        <authorList>
            <person name="Kallberg Y."/>
            <person name="Tangrot J."/>
            <person name="Rosling A."/>
        </authorList>
    </citation>
    <scope>NUCLEOTIDE SEQUENCE</scope>
    <source>
        <strain evidence="2">IA702</strain>
    </source>
</reference>
<dbReference type="AlphaFoldDB" id="A0A9N9E0W5"/>
<organism evidence="2 3">
    <name type="scientific">Paraglomus occultum</name>
    <dbReference type="NCBI Taxonomy" id="144539"/>
    <lineage>
        <taxon>Eukaryota</taxon>
        <taxon>Fungi</taxon>
        <taxon>Fungi incertae sedis</taxon>
        <taxon>Mucoromycota</taxon>
        <taxon>Glomeromycotina</taxon>
        <taxon>Glomeromycetes</taxon>
        <taxon>Paraglomerales</taxon>
        <taxon>Paraglomeraceae</taxon>
        <taxon>Paraglomus</taxon>
    </lineage>
</organism>
<keyword evidence="3" id="KW-1185">Reference proteome</keyword>
<evidence type="ECO:0000256" key="1">
    <source>
        <dbReference type="SAM" id="MobiDB-lite"/>
    </source>
</evidence>